<reference evidence="1 3" key="1">
    <citation type="submission" date="2023-09" db="EMBL/GenBank/DDBJ databases">
        <title>Flavobacterium sp. a novel bacteria isolate from Pepper rhizosphere.</title>
        <authorList>
            <person name="Peng Y."/>
            <person name="Lee J."/>
        </authorList>
    </citation>
    <scope>NUCLEOTIDE SEQUENCE</scope>
    <source>
        <strain evidence="1">PMR2A8</strain>
        <strain evidence="2 3">PMTSA4</strain>
    </source>
</reference>
<dbReference type="Proteomes" id="UP001304515">
    <property type="component" value="Chromosome"/>
</dbReference>
<accession>A0AA96J3Q3</accession>
<dbReference type="KEGG" id="fcj:RN605_09955"/>
<proteinExistence type="predicted"/>
<name>A0AA96J3Q3_9FLAO</name>
<evidence type="ECO:0000313" key="1">
    <source>
        <dbReference type="EMBL" id="WNM19618.1"/>
    </source>
</evidence>
<dbReference type="AlphaFoldDB" id="A0AA96J3Q3"/>
<dbReference type="RefSeq" id="WP_313324508.1">
    <property type="nucleotide sequence ID" value="NZ_CP134878.1"/>
</dbReference>
<organism evidence="1">
    <name type="scientific">Flavobacterium capsici</name>
    <dbReference type="NCBI Taxonomy" id="3075618"/>
    <lineage>
        <taxon>Bacteria</taxon>
        <taxon>Pseudomonadati</taxon>
        <taxon>Bacteroidota</taxon>
        <taxon>Flavobacteriia</taxon>
        <taxon>Flavobacteriales</taxon>
        <taxon>Flavobacteriaceae</taxon>
        <taxon>Flavobacterium</taxon>
    </lineage>
</organism>
<protein>
    <submittedName>
        <fullName evidence="1">Uncharacterized protein</fullName>
    </submittedName>
</protein>
<accession>A0AA96EZH1</accession>
<gene>
    <name evidence="2" type="ORF">RN605_09955</name>
    <name evidence="1" type="ORF">RN608_02785</name>
</gene>
<sequence length="145" mass="16545">MKAISMILLTIFLGKGCNNEAQNDISKAVLQYDAHTRGYHLKVIISNQIATVSEGRTPDNPSEQMKISDSDWKELIGYFEKINLEELPNLKDPSQKRFYDGAAIAELKVRYQDTNYETKAFDHKNPPTEIKQLVDKIVSMVKKPE</sequence>
<keyword evidence="3" id="KW-1185">Reference proteome</keyword>
<dbReference type="EMBL" id="CP134890">
    <property type="protein sequence ID" value="WNM21007.1"/>
    <property type="molecule type" value="Genomic_DNA"/>
</dbReference>
<dbReference type="EMBL" id="CP134878">
    <property type="protein sequence ID" value="WNM19618.1"/>
    <property type="molecule type" value="Genomic_DNA"/>
</dbReference>
<evidence type="ECO:0000313" key="3">
    <source>
        <dbReference type="Proteomes" id="UP001304515"/>
    </source>
</evidence>
<evidence type="ECO:0000313" key="2">
    <source>
        <dbReference type="EMBL" id="WNM21007.1"/>
    </source>
</evidence>